<keyword evidence="1" id="KW-1133">Transmembrane helix</keyword>
<proteinExistence type="predicted"/>
<dbReference type="InterPro" id="IPR048324">
    <property type="entry name" value="ZSWIM1-3_RNaseH-like"/>
</dbReference>
<evidence type="ECO:0000313" key="3">
    <source>
        <dbReference type="EMBL" id="GMF23907.1"/>
    </source>
</evidence>
<dbReference type="OrthoDB" id="124789at2759"/>
<keyword evidence="1" id="KW-0472">Membrane</keyword>
<dbReference type="Proteomes" id="UP001165083">
    <property type="component" value="Unassembled WGS sequence"/>
</dbReference>
<evidence type="ECO:0000259" key="2">
    <source>
        <dbReference type="Pfam" id="PF21056"/>
    </source>
</evidence>
<name>A0A9W6U130_9STRA</name>
<organism evidence="3 4">
    <name type="scientific">Phytophthora lilii</name>
    <dbReference type="NCBI Taxonomy" id="2077276"/>
    <lineage>
        <taxon>Eukaryota</taxon>
        <taxon>Sar</taxon>
        <taxon>Stramenopiles</taxon>
        <taxon>Oomycota</taxon>
        <taxon>Peronosporomycetes</taxon>
        <taxon>Peronosporales</taxon>
        <taxon>Peronosporaceae</taxon>
        <taxon>Phytophthora</taxon>
    </lineage>
</organism>
<comment type="caution">
    <text evidence="3">The sequence shown here is derived from an EMBL/GenBank/DDBJ whole genome shotgun (WGS) entry which is preliminary data.</text>
</comment>
<evidence type="ECO:0000313" key="4">
    <source>
        <dbReference type="Proteomes" id="UP001165083"/>
    </source>
</evidence>
<dbReference type="PANTHER" id="PTHR31569:SF4">
    <property type="entry name" value="SWIM-TYPE DOMAIN-CONTAINING PROTEIN"/>
    <property type="match status" value="1"/>
</dbReference>
<feature type="domain" description="ZSWIM1/3 RNaseH-like" evidence="2">
    <location>
        <begin position="8"/>
        <end position="57"/>
    </location>
</feature>
<feature type="transmembrane region" description="Helical" evidence="1">
    <location>
        <begin position="643"/>
        <end position="663"/>
    </location>
</feature>
<protein>
    <submittedName>
        <fullName evidence="3">Unnamed protein product</fullName>
    </submittedName>
</protein>
<keyword evidence="4" id="KW-1185">Reference proteome</keyword>
<dbReference type="Pfam" id="PF21056">
    <property type="entry name" value="ZSWIM1-3_RNaseH-like"/>
    <property type="match status" value="1"/>
</dbReference>
<dbReference type="PANTHER" id="PTHR31569">
    <property type="entry name" value="SWIM-TYPE DOMAIN-CONTAINING PROTEIN"/>
    <property type="match status" value="1"/>
</dbReference>
<keyword evidence="1" id="KW-0812">Transmembrane</keyword>
<dbReference type="AlphaFoldDB" id="A0A9W6U130"/>
<reference evidence="3" key="1">
    <citation type="submission" date="2023-04" db="EMBL/GenBank/DDBJ databases">
        <title>Phytophthora lilii NBRC 32176.</title>
        <authorList>
            <person name="Ichikawa N."/>
            <person name="Sato H."/>
            <person name="Tonouchi N."/>
        </authorList>
    </citation>
    <scope>NUCLEOTIDE SEQUENCE</scope>
    <source>
        <strain evidence="3">NBRC 32176</strain>
    </source>
</reference>
<gene>
    <name evidence="3" type="ORF">Plil01_000972300</name>
</gene>
<evidence type="ECO:0000256" key="1">
    <source>
        <dbReference type="SAM" id="Phobius"/>
    </source>
</evidence>
<accession>A0A9W6U130</accession>
<sequence>MMDTPKIHTEEKPNLALAVAAFKQNNPDWSKIRVVMTDKALHEKDVLKEAWPNARQLLCRWHVETWLKRQCSLLGGLGKRETKTLKAIMEGLVNAESQQQYDDLKDALLESLGNDKEHHLFAIFMHHWDTSTDEWVMFKRGGVPHLMNHTNNRLESKWGRIKEVVDGNFTVDELVSMLITLQDFAEERYLAEFHRVGSRPPISEDRELTAVAMQLSDYAFMMVEKQYKLAMDPRTSYDIEMRDSSMTLRNPSSGGVYEVDARLTEKITDVISIQPSTTYRLAMKWLKEFHTALHSGKLDEFTGLQPPEATDSASGFPRLSQISVPDSLTISQLSFAEPNGNLLLDFEEKASAPVSPRLLKKTLQQLQLLLHRRRQRHKVRLRLRLFLGHHQSDEGPEKKYESRKEIMKAKSIMRAIHEGKKARAVKLSHMELLTGPYNTRTAKPIVNKLELPPVEVTGTLVVRGYNIGQPVPVIKATPQAEKITQAIKAIEDTHNLDMLARWGDYGCATYDQLKLTEAVVTARNNFDLVAATTRWIEKVTWRADNIPEPFKDTVTVTKVRYQKHTETVQKIPKLTQCGVTPGGAHTSCWRAESRCVFEVIAGCEQKDSSSSGLWCLVVVEFYFLALDPRPGAIFGMMSCTTLLNTYACGTCTKLLAFIMIMLLRMRRRQSSMLNKFLCNFNTVLMHFWFDTKT</sequence>
<dbReference type="InterPro" id="IPR052579">
    <property type="entry name" value="Zinc_finger_SWIM"/>
</dbReference>
<dbReference type="EMBL" id="BSXW01000494">
    <property type="protein sequence ID" value="GMF23907.1"/>
    <property type="molecule type" value="Genomic_DNA"/>
</dbReference>